<keyword evidence="5" id="KW-0560">Oxidoreductase</keyword>
<dbReference type="InterPro" id="IPR051395">
    <property type="entry name" value="Cytochrome_c_Peroxidase/MauG"/>
</dbReference>
<dbReference type="InterPro" id="IPR009056">
    <property type="entry name" value="Cyt_c-like_dom"/>
</dbReference>
<dbReference type="AlphaFoldDB" id="A0A6S6TY87"/>
<evidence type="ECO:0000256" key="5">
    <source>
        <dbReference type="ARBA" id="ARBA00023002"/>
    </source>
</evidence>
<feature type="domain" description="Cytochrome c" evidence="9">
    <location>
        <begin position="58"/>
        <end position="211"/>
    </location>
</feature>
<dbReference type="PROSITE" id="PS51007">
    <property type="entry name" value="CYTC"/>
    <property type="match status" value="2"/>
</dbReference>
<keyword evidence="10" id="KW-0575">Peroxidase</keyword>
<keyword evidence="4" id="KW-0732">Signal</keyword>
<feature type="region of interest" description="Disordered" evidence="8">
    <location>
        <begin position="112"/>
        <end position="132"/>
    </location>
</feature>
<feature type="compositionally biased region" description="Basic and acidic residues" evidence="8">
    <location>
        <begin position="112"/>
        <end position="122"/>
    </location>
</feature>
<evidence type="ECO:0000256" key="1">
    <source>
        <dbReference type="ARBA" id="ARBA00004196"/>
    </source>
</evidence>
<evidence type="ECO:0000256" key="6">
    <source>
        <dbReference type="ARBA" id="ARBA00023004"/>
    </source>
</evidence>
<protein>
    <submittedName>
        <fullName evidence="10">Cytochrome-c peroxidase</fullName>
    </submittedName>
</protein>
<dbReference type="PANTHER" id="PTHR30600:SF10">
    <property type="entry name" value="BLL6722 PROTEIN"/>
    <property type="match status" value="1"/>
</dbReference>
<dbReference type="InterPro" id="IPR036909">
    <property type="entry name" value="Cyt_c-like_dom_sf"/>
</dbReference>
<dbReference type="Pfam" id="PF03150">
    <property type="entry name" value="CCP_MauG"/>
    <property type="match status" value="1"/>
</dbReference>
<dbReference type="EMBL" id="CACVAU010000084">
    <property type="protein sequence ID" value="CAA6825572.1"/>
    <property type="molecule type" value="Genomic_DNA"/>
</dbReference>
<keyword evidence="6 7" id="KW-0408">Iron</keyword>
<comment type="subcellular location">
    <subcellularLocation>
        <location evidence="1">Cell envelope</location>
    </subcellularLocation>
</comment>
<sequence>MQSFNKGLGIGFMLIFGYINMACDGNNSVDNALNLIIDENNLTGDALKGKEIPDIESAKTQLGMHLFFSKSLGADSDSACVTCHHPMLGGGDRLSLPIGVGAESEDLLGEGRLHSTDSKENDAGPPVPRNAPTTFNVLGWNKVLFHDGRLSTLANGISTPDSGLNIVDPLATDNLASAQARFPVTSPEEMKGFDHQEKNNQEIRDYIASRLGGYAEGENRLEDHDYWLKKFQLAFDQLEGTAQELITEQNIAKAIGEYENSQAFSNTPWKDYIEGNTKAISNEAKKGALLFFNPVSKGGANCASCHTGDLFSDESFHNIVMPQIGRGKGNGLDGSSDFGRFNITKDEEDMFKFRTPTLLNVTETGPWSHAGAYTSLEAVVRHHLNPSQAIQNYDLTQLTQVGIQNIDSITAKAEPMLKKLTEDRVSKEEVLQNVELKDFEVQELLSFLETLTDPCVKDRECLKKWIPTVNEDPNGKQLDAIGYNGSIL</sequence>
<dbReference type="GO" id="GO:0030313">
    <property type="term" value="C:cell envelope"/>
    <property type="evidence" value="ECO:0007669"/>
    <property type="project" value="UniProtKB-SubCell"/>
</dbReference>
<reference evidence="10" key="1">
    <citation type="submission" date="2020-01" db="EMBL/GenBank/DDBJ databases">
        <authorList>
            <person name="Meier V. D."/>
            <person name="Meier V D."/>
        </authorList>
    </citation>
    <scope>NUCLEOTIDE SEQUENCE</scope>
    <source>
        <strain evidence="10">HLG_WM_MAG_05</strain>
    </source>
</reference>
<organism evidence="10">
    <name type="scientific">uncultured Sulfurovum sp</name>
    <dbReference type="NCBI Taxonomy" id="269237"/>
    <lineage>
        <taxon>Bacteria</taxon>
        <taxon>Pseudomonadati</taxon>
        <taxon>Campylobacterota</taxon>
        <taxon>Epsilonproteobacteria</taxon>
        <taxon>Campylobacterales</taxon>
        <taxon>Sulfurovaceae</taxon>
        <taxon>Sulfurovum</taxon>
        <taxon>environmental samples</taxon>
    </lineage>
</organism>
<dbReference type="PANTHER" id="PTHR30600">
    <property type="entry name" value="CYTOCHROME C PEROXIDASE-RELATED"/>
    <property type="match status" value="1"/>
</dbReference>
<dbReference type="SUPFAM" id="SSF46626">
    <property type="entry name" value="Cytochrome c"/>
    <property type="match status" value="2"/>
</dbReference>
<dbReference type="GO" id="GO:0046872">
    <property type="term" value="F:metal ion binding"/>
    <property type="evidence" value="ECO:0007669"/>
    <property type="project" value="UniProtKB-KW"/>
</dbReference>
<gene>
    <name evidence="10" type="ORF">HELGO_WM7382</name>
</gene>
<feature type="domain" description="Cytochrome c" evidence="9">
    <location>
        <begin position="282"/>
        <end position="452"/>
    </location>
</feature>
<evidence type="ECO:0000256" key="2">
    <source>
        <dbReference type="ARBA" id="ARBA00022617"/>
    </source>
</evidence>
<dbReference type="Gene3D" id="1.10.760.10">
    <property type="entry name" value="Cytochrome c-like domain"/>
    <property type="match status" value="2"/>
</dbReference>
<keyword evidence="3 7" id="KW-0479">Metal-binding</keyword>
<dbReference type="GO" id="GO:0004130">
    <property type="term" value="F:cytochrome-c peroxidase activity"/>
    <property type="evidence" value="ECO:0007669"/>
    <property type="project" value="TreeGrafter"/>
</dbReference>
<evidence type="ECO:0000256" key="4">
    <source>
        <dbReference type="ARBA" id="ARBA00022729"/>
    </source>
</evidence>
<evidence type="ECO:0000256" key="3">
    <source>
        <dbReference type="ARBA" id="ARBA00022723"/>
    </source>
</evidence>
<evidence type="ECO:0000256" key="8">
    <source>
        <dbReference type="SAM" id="MobiDB-lite"/>
    </source>
</evidence>
<evidence type="ECO:0000313" key="10">
    <source>
        <dbReference type="EMBL" id="CAA6825572.1"/>
    </source>
</evidence>
<accession>A0A6S6TY87</accession>
<evidence type="ECO:0000259" key="9">
    <source>
        <dbReference type="PROSITE" id="PS51007"/>
    </source>
</evidence>
<dbReference type="GO" id="GO:0009055">
    <property type="term" value="F:electron transfer activity"/>
    <property type="evidence" value="ECO:0007669"/>
    <property type="project" value="InterPro"/>
</dbReference>
<evidence type="ECO:0000256" key="7">
    <source>
        <dbReference type="PROSITE-ProRule" id="PRU00433"/>
    </source>
</evidence>
<dbReference type="InterPro" id="IPR004852">
    <property type="entry name" value="Di-haem_cyt_c_peroxidsae"/>
</dbReference>
<keyword evidence="2 7" id="KW-0349">Heme</keyword>
<proteinExistence type="predicted"/>
<name>A0A6S6TY87_9BACT</name>
<dbReference type="GO" id="GO:0020037">
    <property type="term" value="F:heme binding"/>
    <property type="evidence" value="ECO:0007669"/>
    <property type="project" value="InterPro"/>
</dbReference>